<dbReference type="Proteomes" id="UP000243406">
    <property type="component" value="Unassembled WGS sequence"/>
</dbReference>
<dbReference type="SUPFAM" id="SSF52540">
    <property type="entry name" value="P-loop containing nucleoside triphosphate hydrolases"/>
    <property type="match status" value="1"/>
</dbReference>
<dbReference type="InterPro" id="IPR050625">
    <property type="entry name" value="ParA/MinD_ATPase"/>
</dbReference>
<dbReference type="GO" id="GO:0051782">
    <property type="term" value="P:negative regulation of cell division"/>
    <property type="evidence" value="ECO:0007669"/>
    <property type="project" value="TreeGrafter"/>
</dbReference>
<dbReference type="GO" id="GO:0005829">
    <property type="term" value="C:cytosol"/>
    <property type="evidence" value="ECO:0007669"/>
    <property type="project" value="TreeGrafter"/>
</dbReference>
<dbReference type="PANTHER" id="PTHR43384:SF13">
    <property type="entry name" value="SLR0110 PROTEIN"/>
    <property type="match status" value="1"/>
</dbReference>
<dbReference type="PANTHER" id="PTHR43384">
    <property type="entry name" value="SEPTUM SITE-DETERMINING PROTEIN MIND HOMOLOG, CHLOROPLASTIC-RELATED"/>
    <property type="match status" value="1"/>
</dbReference>
<dbReference type="AlphaFoldDB" id="A0A1T5B1B8"/>
<name>A0A1T5B1B8_9FIRM</name>
<keyword evidence="4" id="KW-1185">Reference proteome</keyword>
<keyword evidence="2" id="KW-0067">ATP-binding</keyword>
<organism evidence="3 4">
    <name type="scientific">Acetoanaerobium noterae</name>
    <dbReference type="NCBI Taxonomy" id="745369"/>
    <lineage>
        <taxon>Bacteria</taxon>
        <taxon>Bacillati</taxon>
        <taxon>Bacillota</taxon>
        <taxon>Clostridia</taxon>
        <taxon>Peptostreptococcales</taxon>
        <taxon>Filifactoraceae</taxon>
        <taxon>Acetoanaerobium</taxon>
    </lineage>
</organism>
<dbReference type="GO" id="GO:0016887">
    <property type="term" value="F:ATP hydrolysis activity"/>
    <property type="evidence" value="ECO:0007669"/>
    <property type="project" value="TreeGrafter"/>
</dbReference>
<evidence type="ECO:0000313" key="3">
    <source>
        <dbReference type="EMBL" id="SKB40867.1"/>
    </source>
</evidence>
<protein>
    <submittedName>
        <fullName evidence="3">AAA domain-containing protein</fullName>
    </submittedName>
</protein>
<sequence length="246" mass="27100">MRENKGKVISVFSNKGGVGKSTLAVNLAVYLASIDKNQVALVDLDLMAGDIALMMDINPKSTIVDVTRDISGISYDIIDDYLIKHSSNVMVLPAPITPEQAEFVSPTCVDKILSTLMEKYDYIIVDTGPNFGDINLSALDHSSKIFYITTIDIPAIKNSRVGLDIIRRLNYEEDKIGLILNMHDKKYGVSQKDVETILNKKISKMIPMDLSTVVSSSNKGEPFVINMAKKSISKSIAEIGQWLKEG</sequence>
<reference evidence="4" key="1">
    <citation type="submission" date="2017-02" db="EMBL/GenBank/DDBJ databases">
        <authorList>
            <person name="Varghese N."/>
            <person name="Submissions S."/>
        </authorList>
    </citation>
    <scope>NUCLEOTIDE SEQUENCE [LARGE SCALE GENOMIC DNA]</scope>
    <source>
        <strain evidence="4">ATCC 35199</strain>
    </source>
</reference>
<proteinExistence type="predicted"/>
<accession>A0A1T5B1B8</accession>
<evidence type="ECO:0000256" key="2">
    <source>
        <dbReference type="ARBA" id="ARBA00022840"/>
    </source>
</evidence>
<keyword evidence="1" id="KW-0547">Nucleotide-binding</keyword>
<dbReference type="RefSeq" id="WP_079589233.1">
    <property type="nucleotide sequence ID" value="NZ_FUYN01000002.1"/>
</dbReference>
<gene>
    <name evidence="3" type="ORF">SAMN02745120_1345</name>
</gene>
<dbReference type="GO" id="GO:0009898">
    <property type="term" value="C:cytoplasmic side of plasma membrane"/>
    <property type="evidence" value="ECO:0007669"/>
    <property type="project" value="TreeGrafter"/>
</dbReference>
<dbReference type="InterPro" id="IPR027417">
    <property type="entry name" value="P-loop_NTPase"/>
</dbReference>
<evidence type="ECO:0000256" key="1">
    <source>
        <dbReference type="ARBA" id="ARBA00022741"/>
    </source>
</evidence>
<dbReference type="GO" id="GO:0005524">
    <property type="term" value="F:ATP binding"/>
    <property type="evidence" value="ECO:0007669"/>
    <property type="project" value="UniProtKB-KW"/>
</dbReference>
<dbReference type="Pfam" id="PF10609">
    <property type="entry name" value="ParA"/>
    <property type="match status" value="1"/>
</dbReference>
<dbReference type="Gene3D" id="3.40.50.300">
    <property type="entry name" value="P-loop containing nucleotide triphosphate hydrolases"/>
    <property type="match status" value="1"/>
</dbReference>
<evidence type="ECO:0000313" key="4">
    <source>
        <dbReference type="Proteomes" id="UP000243406"/>
    </source>
</evidence>
<dbReference type="EMBL" id="FUYN01000002">
    <property type="protein sequence ID" value="SKB40867.1"/>
    <property type="molecule type" value="Genomic_DNA"/>
</dbReference>
<dbReference type="OrthoDB" id="9791162at2"/>
<dbReference type="InterPro" id="IPR033756">
    <property type="entry name" value="YlxH/NBP35"/>
</dbReference>